<dbReference type="Proteomes" id="UP000597444">
    <property type="component" value="Unassembled WGS sequence"/>
</dbReference>
<gene>
    <name evidence="2" type="ORF">KSF_061530</name>
</gene>
<keyword evidence="3" id="KW-1185">Reference proteome</keyword>
<dbReference type="EMBL" id="BNJK01000001">
    <property type="protein sequence ID" value="GHO96105.1"/>
    <property type="molecule type" value="Genomic_DNA"/>
</dbReference>
<feature type="domain" description="YtkA-like" evidence="1">
    <location>
        <begin position="36"/>
        <end position="107"/>
    </location>
</feature>
<dbReference type="Pfam" id="PF13115">
    <property type="entry name" value="YtkA"/>
    <property type="match status" value="1"/>
</dbReference>
<organism evidence="2 3">
    <name type="scientific">Reticulibacter mediterranei</name>
    <dbReference type="NCBI Taxonomy" id="2778369"/>
    <lineage>
        <taxon>Bacteria</taxon>
        <taxon>Bacillati</taxon>
        <taxon>Chloroflexota</taxon>
        <taxon>Ktedonobacteria</taxon>
        <taxon>Ktedonobacterales</taxon>
        <taxon>Reticulibacteraceae</taxon>
        <taxon>Reticulibacter</taxon>
    </lineage>
</organism>
<sequence>MRVRPFFWCLLTLTCISVLLLAILHRPHVPAKLQVHVDRHTLIAGGMTSLNLQLTDPQGIPVERAEVLPSAYMTNMDMQASTHTVNALGSGKYAVKLHLDMAGPWAIVIQTQAEGFAPQKQILYVEVT</sequence>
<protein>
    <recommendedName>
        <fullName evidence="1">YtkA-like domain-containing protein</fullName>
    </recommendedName>
</protein>
<dbReference type="AlphaFoldDB" id="A0A8J3ISI5"/>
<evidence type="ECO:0000313" key="2">
    <source>
        <dbReference type="EMBL" id="GHO96105.1"/>
    </source>
</evidence>
<dbReference type="InterPro" id="IPR032693">
    <property type="entry name" value="YtkA-like_dom"/>
</dbReference>
<dbReference type="InterPro" id="IPR013783">
    <property type="entry name" value="Ig-like_fold"/>
</dbReference>
<reference evidence="2" key="1">
    <citation type="submission" date="2020-10" db="EMBL/GenBank/DDBJ databases">
        <title>Taxonomic study of unclassified bacteria belonging to the class Ktedonobacteria.</title>
        <authorList>
            <person name="Yabe S."/>
            <person name="Wang C.M."/>
            <person name="Zheng Y."/>
            <person name="Sakai Y."/>
            <person name="Cavaletti L."/>
            <person name="Monciardini P."/>
            <person name="Donadio S."/>
        </authorList>
    </citation>
    <scope>NUCLEOTIDE SEQUENCE</scope>
    <source>
        <strain evidence="2">ID150040</strain>
    </source>
</reference>
<proteinExistence type="predicted"/>
<name>A0A8J3ISI5_9CHLR</name>
<dbReference type="RefSeq" id="WP_220206749.1">
    <property type="nucleotide sequence ID" value="NZ_BNJK01000001.1"/>
</dbReference>
<comment type="caution">
    <text evidence="2">The sequence shown here is derived from an EMBL/GenBank/DDBJ whole genome shotgun (WGS) entry which is preliminary data.</text>
</comment>
<dbReference type="Gene3D" id="2.60.40.10">
    <property type="entry name" value="Immunoglobulins"/>
    <property type="match status" value="1"/>
</dbReference>
<evidence type="ECO:0000259" key="1">
    <source>
        <dbReference type="Pfam" id="PF13115"/>
    </source>
</evidence>
<accession>A0A8J3ISI5</accession>
<evidence type="ECO:0000313" key="3">
    <source>
        <dbReference type="Proteomes" id="UP000597444"/>
    </source>
</evidence>